<evidence type="ECO:0000256" key="1">
    <source>
        <dbReference type="ARBA" id="ARBA00022741"/>
    </source>
</evidence>
<dbReference type="NCBIfam" id="TIGR01978">
    <property type="entry name" value="sufC"/>
    <property type="match status" value="1"/>
</dbReference>
<dbReference type="GO" id="GO:0016887">
    <property type="term" value="F:ATP hydrolysis activity"/>
    <property type="evidence" value="ECO:0007669"/>
    <property type="project" value="InterPro"/>
</dbReference>
<dbReference type="Pfam" id="PF00005">
    <property type="entry name" value="ABC_tran"/>
    <property type="match status" value="1"/>
</dbReference>
<protein>
    <submittedName>
        <fullName evidence="4">Putative ATP-dependent transporter SufC</fullName>
    </submittedName>
</protein>
<sequence>MHTMLKIKHLQVAIAEKQILSDISLEIFPGESHVLMGKNGAGKSTLAQSIMGNPLYSVTAEEFSFAGQDLRELDASQRAQLGIFLSFQQALEIPGLKLSSYLRMLYNKSHSKALSPVAFRKFAAEKLALLEMPTDFLSRSLNDGFSGGEKKKTEILQMLVLEPKLIILDEIDSGLDINAIKLVAKAIQSLQKQGSSLLMITHYERILQNLSVDRVHLLQAGQILQSGDRKLAESIENQGFQN</sequence>
<dbReference type="PROSITE" id="PS50893">
    <property type="entry name" value="ABC_TRANSPORTER_2"/>
    <property type="match status" value="1"/>
</dbReference>
<evidence type="ECO:0000259" key="3">
    <source>
        <dbReference type="PROSITE" id="PS50893"/>
    </source>
</evidence>
<proteinExistence type="predicted"/>
<dbReference type="PANTHER" id="PTHR43204">
    <property type="entry name" value="ABC TRANSPORTER I FAMILY MEMBER 6, CHLOROPLASTIC"/>
    <property type="match status" value="1"/>
</dbReference>
<dbReference type="Gene3D" id="3.40.50.300">
    <property type="entry name" value="P-loop containing nucleotide triphosphate hydrolases"/>
    <property type="match status" value="1"/>
</dbReference>
<dbReference type="InterPro" id="IPR003439">
    <property type="entry name" value="ABC_transporter-like_ATP-bd"/>
</dbReference>
<dbReference type="InterPro" id="IPR027417">
    <property type="entry name" value="P-loop_NTPase"/>
</dbReference>
<dbReference type="CDD" id="cd03217">
    <property type="entry name" value="ABC_FeS_Assembly"/>
    <property type="match status" value="1"/>
</dbReference>
<dbReference type="EMBL" id="VSSQ01041056">
    <property type="protein sequence ID" value="MPM94416.1"/>
    <property type="molecule type" value="Genomic_DNA"/>
</dbReference>
<keyword evidence="2" id="KW-0067">ATP-binding</keyword>
<organism evidence="4">
    <name type="scientific">bioreactor metagenome</name>
    <dbReference type="NCBI Taxonomy" id="1076179"/>
    <lineage>
        <taxon>unclassified sequences</taxon>
        <taxon>metagenomes</taxon>
        <taxon>ecological metagenomes</taxon>
    </lineage>
</organism>
<accession>A0A645DYJ9</accession>
<reference evidence="4" key="1">
    <citation type="submission" date="2019-08" db="EMBL/GenBank/DDBJ databases">
        <authorList>
            <person name="Kucharzyk K."/>
            <person name="Murdoch R.W."/>
            <person name="Higgins S."/>
            <person name="Loffler F."/>
        </authorList>
    </citation>
    <scope>NUCLEOTIDE SEQUENCE</scope>
</reference>
<dbReference type="PANTHER" id="PTHR43204:SF1">
    <property type="entry name" value="ABC TRANSPORTER I FAMILY MEMBER 6, CHLOROPLASTIC"/>
    <property type="match status" value="1"/>
</dbReference>
<name>A0A645DYJ9_9ZZZZ</name>
<dbReference type="GO" id="GO:0005524">
    <property type="term" value="F:ATP binding"/>
    <property type="evidence" value="ECO:0007669"/>
    <property type="project" value="UniProtKB-KW"/>
</dbReference>
<dbReference type="InterPro" id="IPR003593">
    <property type="entry name" value="AAA+_ATPase"/>
</dbReference>
<dbReference type="InterPro" id="IPR010230">
    <property type="entry name" value="FeS-cluster_ATPase_SufC"/>
</dbReference>
<gene>
    <name evidence="4" type="primary">sufC_20</name>
    <name evidence="4" type="ORF">SDC9_141562</name>
</gene>
<comment type="caution">
    <text evidence="4">The sequence shown here is derived from an EMBL/GenBank/DDBJ whole genome shotgun (WGS) entry which is preliminary data.</text>
</comment>
<evidence type="ECO:0000313" key="4">
    <source>
        <dbReference type="EMBL" id="MPM94416.1"/>
    </source>
</evidence>
<dbReference type="AlphaFoldDB" id="A0A645DYJ9"/>
<dbReference type="SMART" id="SM00382">
    <property type="entry name" value="AAA"/>
    <property type="match status" value="1"/>
</dbReference>
<keyword evidence="1" id="KW-0547">Nucleotide-binding</keyword>
<evidence type="ECO:0000256" key="2">
    <source>
        <dbReference type="ARBA" id="ARBA00022840"/>
    </source>
</evidence>
<dbReference type="SUPFAM" id="SSF52540">
    <property type="entry name" value="P-loop containing nucleoside triphosphate hydrolases"/>
    <property type="match status" value="1"/>
</dbReference>
<feature type="domain" description="ABC transporter" evidence="3">
    <location>
        <begin position="5"/>
        <end position="241"/>
    </location>
</feature>